<dbReference type="PANTHER" id="PTHR43752:SF2">
    <property type="entry name" value="BNR_ASP-BOX REPEAT FAMILY PROTEIN"/>
    <property type="match status" value="1"/>
</dbReference>
<dbReference type="Proteomes" id="UP000824140">
    <property type="component" value="Unassembled WGS sequence"/>
</dbReference>
<dbReference type="PANTHER" id="PTHR43752">
    <property type="entry name" value="BNR/ASP-BOX REPEAT FAMILY PROTEIN"/>
    <property type="match status" value="1"/>
</dbReference>
<dbReference type="EMBL" id="DVJN01000155">
    <property type="protein sequence ID" value="HIS92882.1"/>
    <property type="molecule type" value="Genomic_DNA"/>
</dbReference>
<evidence type="ECO:0000259" key="2">
    <source>
        <dbReference type="Pfam" id="PF13088"/>
    </source>
</evidence>
<gene>
    <name evidence="3" type="ORF">IAA84_07715</name>
</gene>
<feature type="domain" description="Sialidase" evidence="2">
    <location>
        <begin position="75"/>
        <end position="331"/>
    </location>
</feature>
<reference evidence="3" key="2">
    <citation type="journal article" date="2021" name="PeerJ">
        <title>Extensive microbial diversity within the chicken gut microbiome revealed by metagenomics and culture.</title>
        <authorList>
            <person name="Gilroy R."/>
            <person name="Ravi A."/>
            <person name="Getino M."/>
            <person name="Pursley I."/>
            <person name="Horton D.L."/>
            <person name="Alikhan N.F."/>
            <person name="Baker D."/>
            <person name="Gharbi K."/>
            <person name="Hall N."/>
            <person name="Watson M."/>
            <person name="Adriaenssens E.M."/>
            <person name="Foster-Nyarko E."/>
            <person name="Jarju S."/>
            <person name="Secka A."/>
            <person name="Antonio M."/>
            <person name="Oren A."/>
            <person name="Chaudhuri R.R."/>
            <person name="La Ragione R."/>
            <person name="Hildebrand F."/>
            <person name="Pallen M.J."/>
        </authorList>
    </citation>
    <scope>NUCLEOTIDE SEQUENCE</scope>
    <source>
        <strain evidence="3">13766</strain>
    </source>
</reference>
<reference evidence="3" key="1">
    <citation type="submission" date="2020-10" db="EMBL/GenBank/DDBJ databases">
        <authorList>
            <person name="Gilroy R."/>
        </authorList>
    </citation>
    <scope>NUCLEOTIDE SEQUENCE</scope>
    <source>
        <strain evidence="3">13766</strain>
    </source>
</reference>
<evidence type="ECO:0000313" key="4">
    <source>
        <dbReference type="Proteomes" id="UP000824140"/>
    </source>
</evidence>
<feature type="region of interest" description="Disordered" evidence="1">
    <location>
        <begin position="1"/>
        <end position="21"/>
    </location>
</feature>
<evidence type="ECO:0000313" key="3">
    <source>
        <dbReference type="EMBL" id="HIS92882.1"/>
    </source>
</evidence>
<proteinExistence type="predicted"/>
<dbReference type="Pfam" id="PF13088">
    <property type="entry name" value="BNR_2"/>
    <property type="match status" value="1"/>
</dbReference>
<organism evidence="3 4">
    <name type="scientific">Candidatus Alectryocaccomicrobium excrementavium</name>
    <dbReference type="NCBI Taxonomy" id="2840668"/>
    <lineage>
        <taxon>Bacteria</taxon>
        <taxon>Bacillati</taxon>
        <taxon>Bacillota</taxon>
        <taxon>Clostridia</taxon>
        <taxon>Candidatus Alectryocaccomicrobium</taxon>
    </lineage>
</organism>
<dbReference type="CDD" id="cd15482">
    <property type="entry name" value="Sialidase_non-viral"/>
    <property type="match status" value="1"/>
</dbReference>
<comment type="caution">
    <text evidence="3">The sequence shown here is derived from an EMBL/GenBank/DDBJ whole genome shotgun (WGS) entry which is preliminary data.</text>
</comment>
<sequence length="363" mass="39532">MLGKITLDIPPSPGNPRNSEGAMLRRKDGSILFVYSHFPGSEAADDSTADLHAMVSNDEGEHFSPLGLVVSHEETQAKNVMSVSLLRMEDGSIGLFYLERKSESDMRMILRRSADEGRTWSQPSVCMPYPGHYVVNNDRIVRLASGRIYLPCALHRRVVCDDGSVYFDSRSEFVGVYSDDDGHTWHEGPGKCVLAPAGASKTGMQEPGVVEMGAGVLWGWARTDLGRQYETFSMDGGETWTPASPSAFTGPISALSMKHLPDGTLLAVYNPIPLYNGRPVHVNGVWTGGRTPLSLVRLRGHARGELQPTAIEDDPGSGYCYISLFLANDGVLLSYCAGGLGDGACLNRLRVRKIRYEELPAPV</sequence>
<dbReference type="InterPro" id="IPR036278">
    <property type="entry name" value="Sialidase_sf"/>
</dbReference>
<dbReference type="Gene3D" id="2.120.10.10">
    <property type="match status" value="1"/>
</dbReference>
<dbReference type="InterPro" id="IPR011040">
    <property type="entry name" value="Sialidase"/>
</dbReference>
<name>A0A9D1G0S1_9FIRM</name>
<protein>
    <submittedName>
        <fullName evidence="3">Exo-alpha-sialidase</fullName>
    </submittedName>
</protein>
<evidence type="ECO:0000256" key="1">
    <source>
        <dbReference type="SAM" id="MobiDB-lite"/>
    </source>
</evidence>
<dbReference type="AlphaFoldDB" id="A0A9D1G0S1"/>
<dbReference type="SUPFAM" id="SSF50939">
    <property type="entry name" value="Sialidases"/>
    <property type="match status" value="1"/>
</dbReference>
<accession>A0A9D1G0S1</accession>